<evidence type="ECO:0000313" key="2">
    <source>
        <dbReference type="EMBL" id="KAJ4437528.1"/>
    </source>
</evidence>
<name>A0ABQ8SU62_PERAM</name>
<dbReference type="Pfam" id="PF00078">
    <property type="entry name" value="RVT_1"/>
    <property type="match status" value="1"/>
</dbReference>
<dbReference type="SUPFAM" id="SSF56672">
    <property type="entry name" value="DNA/RNA polymerases"/>
    <property type="match status" value="1"/>
</dbReference>
<sequence>MLKVAGSIPAQSQLDLPHKHQMALIDADLTSAQGLQDAVAAGKALLAAMNAEIHPALVRLAAVQEQRKRFDKWKTKFSQTISRHLNNLFIHLGSKARRSNLTETVHKRIRRSLQRAQMGYGIIINGRRLTNLRFADDVVLFSRSPNELQEMLIELNELSNCVGLSINYSKTKIMSNRTPTPISVLGSEIEHVDDYIYLWQTVSLNQGLEKEIQRRITQSWKAFWALKFILLDRSINHRLTLEALNSCVFPVLIYGCQTWALTERQKMNIEICQRKMERKIVGVSLKDKVSNTGLQKITASENITEKALITK</sequence>
<dbReference type="PANTHER" id="PTHR47027">
    <property type="entry name" value="REVERSE TRANSCRIPTASE DOMAIN-CONTAINING PROTEIN"/>
    <property type="match status" value="1"/>
</dbReference>
<reference evidence="2 3" key="1">
    <citation type="journal article" date="2022" name="Allergy">
        <title>Genome assembly and annotation of Periplaneta americana reveal a comprehensive cockroach allergen profile.</title>
        <authorList>
            <person name="Wang L."/>
            <person name="Xiong Q."/>
            <person name="Saelim N."/>
            <person name="Wang L."/>
            <person name="Nong W."/>
            <person name="Wan A.T."/>
            <person name="Shi M."/>
            <person name="Liu X."/>
            <person name="Cao Q."/>
            <person name="Hui J.H.L."/>
            <person name="Sookrung N."/>
            <person name="Leung T.F."/>
            <person name="Tungtrongchitr A."/>
            <person name="Tsui S.K.W."/>
        </authorList>
    </citation>
    <scope>NUCLEOTIDE SEQUENCE [LARGE SCALE GENOMIC DNA]</scope>
    <source>
        <strain evidence="2">PWHHKU_190912</strain>
    </source>
</reference>
<dbReference type="InterPro" id="IPR043502">
    <property type="entry name" value="DNA/RNA_pol_sf"/>
</dbReference>
<organism evidence="2 3">
    <name type="scientific">Periplaneta americana</name>
    <name type="common">American cockroach</name>
    <name type="synonym">Blatta americana</name>
    <dbReference type="NCBI Taxonomy" id="6978"/>
    <lineage>
        <taxon>Eukaryota</taxon>
        <taxon>Metazoa</taxon>
        <taxon>Ecdysozoa</taxon>
        <taxon>Arthropoda</taxon>
        <taxon>Hexapoda</taxon>
        <taxon>Insecta</taxon>
        <taxon>Pterygota</taxon>
        <taxon>Neoptera</taxon>
        <taxon>Polyneoptera</taxon>
        <taxon>Dictyoptera</taxon>
        <taxon>Blattodea</taxon>
        <taxon>Blattoidea</taxon>
        <taxon>Blattidae</taxon>
        <taxon>Blattinae</taxon>
        <taxon>Periplaneta</taxon>
    </lineage>
</organism>
<feature type="domain" description="Reverse transcriptase" evidence="1">
    <location>
        <begin position="128"/>
        <end position="188"/>
    </location>
</feature>
<accession>A0ABQ8SU62</accession>
<dbReference type="PANTHER" id="PTHR47027:SF20">
    <property type="entry name" value="REVERSE TRANSCRIPTASE-LIKE PROTEIN WITH RNA-DIRECTED DNA POLYMERASE DOMAIN"/>
    <property type="match status" value="1"/>
</dbReference>
<gene>
    <name evidence="2" type="ORF">ANN_17673</name>
</gene>
<evidence type="ECO:0000313" key="3">
    <source>
        <dbReference type="Proteomes" id="UP001148838"/>
    </source>
</evidence>
<protein>
    <recommendedName>
        <fullName evidence="1">Reverse transcriptase domain-containing protein</fullName>
    </recommendedName>
</protein>
<keyword evidence="3" id="KW-1185">Reference proteome</keyword>
<dbReference type="Proteomes" id="UP001148838">
    <property type="component" value="Unassembled WGS sequence"/>
</dbReference>
<dbReference type="EMBL" id="JAJSOF020000021">
    <property type="protein sequence ID" value="KAJ4437528.1"/>
    <property type="molecule type" value="Genomic_DNA"/>
</dbReference>
<proteinExistence type="predicted"/>
<evidence type="ECO:0000259" key="1">
    <source>
        <dbReference type="Pfam" id="PF00078"/>
    </source>
</evidence>
<comment type="caution">
    <text evidence="2">The sequence shown here is derived from an EMBL/GenBank/DDBJ whole genome shotgun (WGS) entry which is preliminary data.</text>
</comment>
<dbReference type="InterPro" id="IPR000477">
    <property type="entry name" value="RT_dom"/>
</dbReference>